<comment type="caution">
    <text evidence="2">The sequence shown here is derived from an EMBL/GenBank/DDBJ whole genome shotgun (WGS) entry which is preliminary data.</text>
</comment>
<feature type="transmembrane region" description="Helical" evidence="1">
    <location>
        <begin position="6"/>
        <end position="26"/>
    </location>
</feature>
<organism evidence="2">
    <name type="scientific">marine sediment metagenome</name>
    <dbReference type="NCBI Taxonomy" id="412755"/>
    <lineage>
        <taxon>unclassified sequences</taxon>
        <taxon>metagenomes</taxon>
        <taxon>ecological metagenomes</taxon>
    </lineage>
</organism>
<sequence length="62" mass="6852">MNVENILGYGFIGLAFLLALLAFNLLTKEQKKDSPRGTMLISIFVFMFFSLVLAGGGAFLEY</sequence>
<accession>A0A0F8ZKW9</accession>
<feature type="transmembrane region" description="Helical" evidence="1">
    <location>
        <begin position="38"/>
        <end position="60"/>
    </location>
</feature>
<evidence type="ECO:0000256" key="1">
    <source>
        <dbReference type="SAM" id="Phobius"/>
    </source>
</evidence>
<protein>
    <submittedName>
        <fullName evidence="2">Uncharacterized protein</fullName>
    </submittedName>
</protein>
<dbReference type="EMBL" id="LAZR01062890">
    <property type="protein sequence ID" value="KKK60591.1"/>
    <property type="molecule type" value="Genomic_DNA"/>
</dbReference>
<evidence type="ECO:0000313" key="2">
    <source>
        <dbReference type="EMBL" id="KKK60591.1"/>
    </source>
</evidence>
<feature type="non-terminal residue" evidence="2">
    <location>
        <position position="62"/>
    </location>
</feature>
<reference evidence="2" key="1">
    <citation type="journal article" date="2015" name="Nature">
        <title>Complex archaea that bridge the gap between prokaryotes and eukaryotes.</title>
        <authorList>
            <person name="Spang A."/>
            <person name="Saw J.H."/>
            <person name="Jorgensen S.L."/>
            <person name="Zaremba-Niedzwiedzka K."/>
            <person name="Martijn J."/>
            <person name="Lind A.E."/>
            <person name="van Eijk R."/>
            <person name="Schleper C."/>
            <person name="Guy L."/>
            <person name="Ettema T.J."/>
        </authorList>
    </citation>
    <scope>NUCLEOTIDE SEQUENCE</scope>
</reference>
<dbReference type="AlphaFoldDB" id="A0A0F8ZKW9"/>
<keyword evidence="1" id="KW-1133">Transmembrane helix</keyword>
<gene>
    <name evidence="2" type="ORF">LCGC14_3022810</name>
</gene>
<keyword evidence="1" id="KW-0472">Membrane</keyword>
<keyword evidence="1" id="KW-0812">Transmembrane</keyword>
<name>A0A0F8ZKW9_9ZZZZ</name>
<proteinExistence type="predicted"/>